<dbReference type="PANTHER" id="PTHR33343">
    <property type="entry name" value="54S RIBOSOMAL PROTEIN BL35M"/>
    <property type="match status" value="1"/>
</dbReference>
<evidence type="ECO:0000256" key="4">
    <source>
        <dbReference type="ARBA" id="ARBA00071664"/>
    </source>
</evidence>
<dbReference type="InterPro" id="IPR037229">
    <property type="entry name" value="Ribosomal_bL35_sf"/>
</dbReference>
<name>H0UKB9_9BACT</name>
<comment type="similarity">
    <text evidence="1 5 6">Belongs to the bacterial ribosomal protein bL35 family.</text>
</comment>
<proteinExistence type="inferred from homology"/>
<reference evidence="7 8" key="1">
    <citation type="submission" date="2011-11" db="EMBL/GenBank/DDBJ databases">
        <title>The Noncontiguous Finished genome of Jonquetella anthropi DSM 22815.</title>
        <authorList>
            <consortium name="US DOE Joint Genome Institute (JGI-PGF)"/>
            <person name="Lucas S."/>
            <person name="Copeland A."/>
            <person name="Lapidus A."/>
            <person name="Glavina del Rio T."/>
            <person name="Dalin E."/>
            <person name="Tice H."/>
            <person name="Bruce D."/>
            <person name="Goodwin L."/>
            <person name="Pitluck S."/>
            <person name="Peters L."/>
            <person name="Mikhailova N."/>
            <person name="Held B."/>
            <person name="Kyrpides N."/>
            <person name="Mavromatis K."/>
            <person name="Ivanova N."/>
            <person name="Markowitz V."/>
            <person name="Cheng J.-F."/>
            <person name="Hugenholtz P."/>
            <person name="Woyke T."/>
            <person name="Wu D."/>
            <person name="Gronow S."/>
            <person name="Wellnitz S."/>
            <person name="Brambilla E."/>
            <person name="Klenk H.-P."/>
            <person name="Eisen J.A."/>
        </authorList>
    </citation>
    <scope>NUCLEOTIDE SEQUENCE [LARGE SCALE GENOMIC DNA]</scope>
    <source>
        <strain evidence="7 8">DSM 22815</strain>
    </source>
</reference>
<dbReference type="Proteomes" id="UP000003806">
    <property type="component" value="Chromosome"/>
</dbReference>
<evidence type="ECO:0000256" key="2">
    <source>
        <dbReference type="ARBA" id="ARBA00022980"/>
    </source>
</evidence>
<dbReference type="FunFam" id="4.10.410.60:FF:000001">
    <property type="entry name" value="50S ribosomal protein L35"/>
    <property type="match status" value="1"/>
</dbReference>
<dbReference type="Gene3D" id="4.10.410.60">
    <property type="match status" value="1"/>
</dbReference>
<dbReference type="Pfam" id="PF01632">
    <property type="entry name" value="Ribosomal_L35p"/>
    <property type="match status" value="1"/>
</dbReference>
<dbReference type="SUPFAM" id="SSF143034">
    <property type="entry name" value="L35p-like"/>
    <property type="match status" value="1"/>
</dbReference>
<dbReference type="RefSeq" id="WP_008522825.1">
    <property type="nucleotide sequence ID" value="NZ_CM001376.1"/>
</dbReference>
<dbReference type="EMBL" id="CM001376">
    <property type="protein sequence ID" value="EHM13128.1"/>
    <property type="molecule type" value="Genomic_DNA"/>
</dbReference>
<dbReference type="InterPro" id="IPR001706">
    <property type="entry name" value="Ribosomal_bL35"/>
</dbReference>
<evidence type="ECO:0000256" key="3">
    <source>
        <dbReference type="ARBA" id="ARBA00023274"/>
    </source>
</evidence>
<dbReference type="AlphaFoldDB" id="H0UKB9"/>
<dbReference type="STRING" id="885272.JonanDRAFT_0748"/>
<sequence length="68" mass="7542">MANMKTKSRSAAKKRFSLTATGKVRYHKCGKSHLLGCKNAKHRRRLRKAGIASDAATPSIKLMIPYAK</sequence>
<dbReference type="OrthoDB" id="47476at2"/>
<accession>H0UKB9</accession>
<keyword evidence="3 5" id="KW-0687">Ribonucleoprotein</keyword>
<evidence type="ECO:0000256" key="5">
    <source>
        <dbReference type="HAMAP-Rule" id="MF_00514"/>
    </source>
</evidence>
<dbReference type="HOGENOM" id="CLU_169643_2_2_0"/>
<dbReference type="HAMAP" id="MF_00514">
    <property type="entry name" value="Ribosomal_bL35"/>
    <property type="match status" value="1"/>
</dbReference>
<keyword evidence="8" id="KW-1185">Reference proteome</keyword>
<evidence type="ECO:0000256" key="1">
    <source>
        <dbReference type="ARBA" id="ARBA00006598"/>
    </source>
</evidence>
<dbReference type="InterPro" id="IPR018265">
    <property type="entry name" value="Ribosomal_bL35_CS"/>
</dbReference>
<dbReference type="GO" id="GO:0006412">
    <property type="term" value="P:translation"/>
    <property type="evidence" value="ECO:0007669"/>
    <property type="project" value="UniProtKB-UniRule"/>
</dbReference>
<dbReference type="GO" id="GO:0015934">
    <property type="term" value="C:large ribosomal subunit"/>
    <property type="evidence" value="ECO:0007669"/>
    <property type="project" value="TreeGrafter"/>
</dbReference>
<evidence type="ECO:0000256" key="6">
    <source>
        <dbReference type="RuleBase" id="RU000568"/>
    </source>
</evidence>
<keyword evidence="2 5" id="KW-0689">Ribosomal protein</keyword>
<dbReference type="GO" id="GO:0003735">
    <property type="term" value="F:structural constituent of ribosome"/>
    <property type="evidence" value="ECO:0007669"/>
    <property type="project" value="InterPro"/>
</dbReference>
<dbReference type="PANTHER" id="PTHR33343:SF1">
    <property type="entry name" value="LARGE RIBOSOMAL SUBUNIT PROTEIN BL35M"/>
    <property type="match status" value="1"/>
</dbReference>
<dbReference type="PRINTS" id="PR00064">
    <property type="entry name" value="RIBOSOMALL35"/>
</dbReference>
<protein>
    <recommendedName>
        <fullName evidence="4 5">Large ribosomal subunit protein bL35</fullName>
    </recommendedName>
</protein>
<evidence type="ECO:0000313" key="7">
    <source>
        <dbReference type="EMBL" id="EHM13128.1"/>
    </source>
</evidence>
<organism evidence="7 8">
    <name type="scientific">Jonquetella anthropi DSM 22815</name>
    <dbReference type="NCBI Taxonomy" id="885272"/>
    <lineage>
        <taxon>Bacteria</taxon>
        <taxon>Thermotogati</taxon>
        <taxon>Synergistota</taxon>
        <taxon>Synergistia</taxon>
        <taxon>Synergistales</taxon>
        <taxon>Dethiosulfovibrionaceae</taxon>
        <taxon>Jonquetella</taxon>
    </lineage>
</organism>
<gene>
    <name evidence="5" type="primary">rpmI</name>
    <name evidence="7" type="ORF">JonanDRAFT_0748</name>
</gene>
<dbReference type="eggNOG" id="COG0291">
    <property type="taxonomic scope" value="Bacteria"/>
</dbReference>
<dbReference type="InterPro" id="IPR021137">
    <property type="entry name" value="Ribosomal_bL35-like"/>
</dbReference>
<dbReference type="PROSITE" id="PS00936">
    <property type="entry name" value="RIBOSOMAL_L35"/>
    <property type="match status" value="1"/>
</dbReference>
<evidence type="ECO:0000313" key="8">
    <source>
        <dbReference type="Proteomes" id="UP000003806"/>
    </source>
</evidence>
<dbReference type="NCBIfam" id="TIGR00001">
    <property type="entry name" value="rpmI_bact"/>
    <property type="match status" value="1"/>
</dbReference>